<dbReference type="AlphaFoldDB" id="A0A810CY23"/>
<dbReference type="EMBL" id="AP023091">
    <property type="protein sequence ID" value="BCE24157.1"/>
    <property type="molecule type" value="Genomic_DNA"/>
</dbReference>
<sequence length="76" mass="8592">MSDVHELLIRGSERVIGHYRLLLARAKTESERQLYRSRIALAAAAPRRFTGSVRSVSGMFFYWPVWDGVPLSSDGP</sequence>
<evidence type="ECO:0000313" key="1">
    <source>
        <dbReference type="EMBL" id="BCE24157.1"/>
    </source>
</evidence>
<proteinExistence type="predicted"/>
<protein>
    <submittedName>
        <fullName evidence="3">Uncharacterized protein</fullName>
    </submittedName>
</protein>
<gene>
    <name evidence="3" type="ORF">XF10B_67160</name>
    <name evidence="1" type="ORF">XF1B_68380</name>
    <name evidence="2" type="ORF">XF4B_67620</name>
</gene>
<dbReference type="EMBL" id="AP023099">
    <property type="protein sequence ID" value="BCE93918.1"/>
    <property type="molecule type" value="Genomic_DNA"/>
</dbReference>
<reference evidence="1" key="1">
    <citation type="submission" date="2020-05" db="EMBL/GenBank/DDBJ databases">
        <title>Complete genome sequence of Bradyrhizobium diazoefficiens XF1 isolated from soybean nodule.</title>
        <authorList>
            <person name="Noda R."/>
            <person name="Kakizaki K."/>
            <person name="Minamisawa K."/>
        </authorList>
    </citation>
    <scope>NUCLEOTIDE SEQUENCE</scope>
    <source>
        <strain evidence="1">XF1</strain>
    </source>
</reference>
<reference evidence="2" key="3">
    <citation type="submission" date="2020-05" db="EMBL/GenBank/DDBJ databases">
        <title>Complete genome sequence of Bradyrhizobium diazoefficiens XF4 isolated from soybean nodule.</title>
        <authorList>
            <person name="Noda R."/>
            <person name="Kakizaki K."/>
            <person name="Minamisawa K."/>
        </authorList>
    </citation>
    <scope>NUCLEOTIDE SEQUENCE</scope>
    <source>
        <strain evidence="2">XF4</strain>
    </source>
</reference>
<evidence type="ECO:0000313" key="2">
    <source>
        <dbReference type="EMBL" id="BCE50413.1"/>
    </source>
</evidence>
<evidence type="ECO:0000313" key="3">
    <source>
        <dbReference type="EMBL" id="BCE93918.1"/>
    </source>
</evidence>
<dbReference type="EMBL" id="AP023094">
    <property type="protein sequence ID" value="BCE50413.1"/>
    <property type="molecule type" value="Genomic_DNA"/>
</dbReference>
<reference evidence="3" key="2">
    <citation type="submission" date="2020-05" db="EMBL/GenBank/DDBJ databases">
        <title>Complete genome sequence of Bradyrhizobium diazoefficiens XF10 isolated from soybean nodule.</title>
        <authorList>
            <person name="Noda R."/>
            <person name="Kakizaki K."/>
            <person name="Minamisawa K."/>
        </authorList>
    </citation>
    <scope>NUCLEOTIDE SEQUENCE</scope>
    <source>
        <strain evidence="3">XF10</strain>
    </source>
</reference>
<accession>A0A810CY23</accession>
<name>A0A810CY23_9BRAD</name>
<dbReference type="RefSeq" id="WP_271552102.1">
    <property type="nucleotide sequence ID" value="NZ_CP124748.1"/>
</dbReference>
<organism evidence="3">
    <name type="scientific">Bradyrhizobium diazoefficiens</name>
    <dbReference type="NCBI Taxonomy" id="1355477"/>
    <lineage>
        <taxon>Bacteria</taxon>
        <taxon>Pseudomonadati</taxon>
        <taxon>Pseudomonadota</taxon>
        <taxon>Alphaproteobacteria</taxon>
        <taxon>Hyphomicrobiales</taxon>
        <taxon>Nitrobacteraceae</taxon>
        <taxon>Bradyrhizobium</taxon>
    </lineage>
</organism>